<dbReference type="SUPFAM" id="SSF56672">
    <property type="entry name" value="DNA/RNA polymerases"/>
    <property type="match status" value="1"/>
</dbReference>
<dbReference type="EMBL" id="JAVFWL010000003">
    <property type="protein sequence ID" value="KAK6742975.1"/>
    <property type="molecule type" value="Genomic_DNA"/>
</dbReference>
<evidence type="ECO:0000313" key="1">
    <source>
        <dbReference type="EMBL" id="KAK6742975.1"/>
    </source>
</evidence>
<dbReference type="InterPro" id="IPR043128">
    <property type="entry name" value="Rev_trsase/Diguanyl_cyclase"/>
</dbReference>
<dbReference type="InterPro" id="IPR050951">
    <property type="entry name" value="Retrovirus_Pol_polyprotein"/>
</dbReference>
<gene>
    <name evidence="1" type="primary">Necator_chrIII.g11084</name>
    <name evidence="1" type="ORF">RB195_010319</name>
</gene>
<evidence type="ECO:0008006" key="3">
    <source>
        <dbReference type="Google" id="ProtNLM"/>
    </source>
</evidence>
<dbReference type="Gene3D" id="3.30.70.270">
    <property type="match status" value="2"/>
</dbReference>
<proteinExistence type="predicted"/>
<organism evidence="1 2">
    <name type="scientific">Necator americanus</name>
    <name type="common">Human hookworm</name>
    <dbReference type="NCBI Taxonomy" id="51031"/>
    <lineage>
        <taxon>Eukaryota</taxon>
        <taxon>Metazoa</taxon>
        <taxon>Ecdysozoa</taxon>
        <taxon>Nematoda</taxon>
        <taxon>Chromadorea</taxon>
        <taxon>Rhabditida</taxon>
        <taxon>Rhabditina</taxon>
        <taxon>Rhabditomorpha</taxon>
        <taxon>Strongyloidea</taxon>
        <taxon>Ancylostomatidae</taxon>
        <taxon>Bunostominae</taxon>
        <taxon>Necator</taxon>
    </lineage>
</organism>
<sequence length="159" mass="17670">MELPPISTTLLVTGRTIGEHNFRLEAVLKRIQGYGLRVQLDKCAFLQTGITYLGFVINAQGRRSDPEKIKAIQKMPAPKDVSQLRSSLGLINFYFRQGSPQSMCFFGHSYEKGCCLHMDTALSRLVSSQSSIPGDYVIVSIDADVTSTSHFALSRVRLQ</sequence>
<dbReference type="PANTHER" id="PTHR37984">
    <property type="entry name" value="PROTEIN CBG26694"/>
    <property type="match status" value="1"/>
</dbReference>
<name>A0ABR1CY60_NECAM</name>
<comment type="caution">
    <text evidence="1">The sequence shown here is derived from an EMBL/GenBank/DDBJ whole genome shotgun (WGS) entry which is preliminary data.</text>
</comment>
<accession>A0ABR1CY60</accession>
<dbReference type="PANTHER" id="PTHR37984:SF5">
    <property type="entry name" value="PROTEIN NYNRIN-LIKE"/>
    <property type="match status" value="1"/>
</dbReference>
<reference evidence="1 2" key="1">
    <citation type="submission" date="2023-08" db="EMBL/GenBank/DDBJ databases">
        <title>A Necator americanus chromosomal reference genome.</title>
        <authorList>
            <person name="Ilik V."/>
            <person name="Petrzelkova K.J."/>
            <person name="Pardy F."/>
            <person name="Fuh T."/>
            <person name="Niatou-Singa F.S."/>
            <person name="Gouil Q."/>
            <person name="Baker L."/>
            <person name="Ritchie M.E."/>
            <person name="Jex A.R."/>
            <person name="Gazzola D."/>
            <person name="Li H."/>
            <person name="Toshio Fujiwara R."/>
            <person name="Zhan B."/>
            <person name="Aroian R.V."/>
            <person name="Pafco B."/>
            <person name="Schwarz E.M."/>
        </authorList>
    </citation>
    <scope>NUCLEOTIDE SEQUENCE [LARGE SCALE GENOMIC DNA]</scope>
    <source>
        <strain evidence="1 2">Aroian</strain>
        <tissue evidence="1">Whole animal</tissue>
    </source>
</reference>
<dbReference type="Proteomes" id="UP001303046">
    <property type="component" value="Unassembled WGS sequence"/>
</dbReference>
<keyword evidence="2" id="KW-1185">Reference proteome</keyword>
<evidence type="ECO:0000313" key="2">
    <source>
        <dbReference type="Proteomes" id="UP001303046"/>
    </source>
</evidence>
<dbReference type="InterPro" id="IPR043502">
    <property type="entry name" value="DNA/RNA_pol_sf"/>
</dbReference>
<protein>
    <recommendedName>
        <fullName evidence="3">Reverse transcriptase domain-containing protein</fullName>
    </recommendedName>
</protein>